<evidence type="ECO:0000256" key="3">
    <source>
        <dbReference type="HAMAP-Rule" id="MF_01077"/>
    </source>
</evidence>
<dbReference type="FunFam" id="3.30.300.70:FF:000001">
    <property type="entry name" value="Ribosome maturation factor RimP"/>
    <property type="match status" value="1"/>
</dbReference>
<evidence type="ECO:0000259" key="4">
    <source>
        <dbReference type="Pfam" id="PF02576"/>
    </source>
</evidence>
<evidence type="ECO:0000313" key="7">
    <source>
        <dbReference type="Proteomes" id="UP000245020"/>
    </source>
</evidence>
<feature type="domain" description="Ribosome maturation factor RimP N-terminal" evidence="4">
    <location>
        <begin position="12"/>
        <end position="83"/>
    </location>
</feature>
<dbReference type="AlphaFoldDB" id="A0A2U2AD16"/>
<feature type="domain" description="Ribosome maturation factor RimP C-terminal" evidence="5">
    <location>
        <begin position="87"/>
        <end position="158"/>
    </location>
</feature>
<dbReference type="GO" id="GO:0005829">
    <property type="term" value="C:cytosol"/>
    <property type="evidence" value="ECO:0007669"/>
    <property type="project" value="TreeGrafter"/>
</dbReference>
<comment type="caution">
    <text evidence="6">The sequence shown here is derived from an EMBL/GenBank/DDBJ whole genome shotgun (WGS) entry which is preliminary data.</text>
</comment>
<dbReference type="InterPro" id="IPR028998">
    <property type="entry name" value="RimP_C"/>
</dbReference>
<dbReference type="Proteomes" id="UP000245020">
    <property type="component" value="Unassembled WGS sequence"/>
</dbReference>
<dbReference type="InterPro" id="IPR036847">
    <property type="entry name" value="RimP_C_sf"/>
</dbReference>
<evidence type="ECO:0000259" key="5">
    <source>
        <dbReference type="Pfam" id="PF17384"/>
    </source>
</evidence>
<sequence length="158" mass="17935">MRKDPYNLTELLTPSVEALGYRLWGIEFHPNTKNAILRVYIDKADGIGIEDCEIVSHQVAGLLDVHDPITMAYTLEVSSPGLDRYFFNAAQFAEYPDQLIAFQLRSAINNRRKFQGKVLAVTDTDLSVSMRLENNQFSEEPVMIPLSNIDRAQLVIDF</sequence>
<keyword evidence="1 3" id="KW-0963">Cytoplasm</keyword>
<reference evidence="7" key="1">
    <citation type="submission" date="2018-05" db="EMBL/GenBank/DDBJ databases">
        <title>Ignatzschineria dubaiensis sp. nov., isolated from necrotic foot tissues of dromedaries (Camelus dromedarius) and associated maggots in Dubai, United Arab Emirates.</title>
        <authorList>
            <person name="Tsang C.C."/>
            <person name="Tang J.Y.M."/>
            <person name="Fong J.Y.H."/>
            <person name="Kinne J."/>
            <person name="Lee H.H."/>
            <person name="Joseph M."/>
            <person name="Jose S."/>
            <person name="Schuster R.K."/>
            <person name="Tang Y."/>
            <person name="Sivakumar S."/>
            <person name="Chen J.H.K."/>
            <person name="Teng J.L.L."/>
            <person name="Lau S.K.P."/>
            <person name="Wernery U."/>
            <person name="Woo P.C.Y."/>
        </authorList>
    </citation>
    <scope>NUCLEOTIDE SEQUENCE [LARGE SCALE GENOMIC DNA]</scope>
    <source>
        <strain evidence="7">KCTC 22644</strain>
    </source>
</reference>
<evidence type="ECO:0000256" key="1">
    <source>
        <dbReference type="ARBA" id="ARBA00022490"/>
    </source>
</evidence>
<name>A0A2U2AD16_9GAMM</name>
<dbReference type="Pfam" id="PF02576">
    <property type="entry name" value="RimP_N"/>
    <property type="match status" value="1"/>
</dbReference>
<dbReference type="GO" id="GO:0000028">
    <property type="term" value="P:ribosomal small subunit assembly"/>
    <property type="evidence" value="ECO:0007669"/>
    <property type="project" value="TreeGrafter"/>
</dbReference>
<evidence type="ECO:0000313" key="6">
    <source>
        <dbReference type="EMBL" id="PWD80507.1"/>
    </source>
</evidence>
<accession>A0A2U2AD16</accession>
<dbReference type="InterPro" id="IPR035956">
    <property type="entry name" value="RimP_N_sf"/>
</dbReference>
<dbReference type="RefSeq" id="WP_109189941.1">
    <property type="nucleotide sequence ID" value="NZ_BMYA01000004.1"/>
</dbReference>
<comment type="function">
    <text evidence="3">Required for maturation of 30S ribosomal subunits.</text>
</comment>
<dbReference type="PANTHER" id="PTHR33867:SF1">
    <property type="entry name" value="RIBOSOME MATURATION FACTOR RIMP"/>
    <property type="match status" value="1"/>
</dbReference>
<dbReference type="NCBIfam" id="NF000927">
    <property type="entry name" value="PRK00092.1-1"/>
    <property type="match status" value="1"/>
</dbReference>
<dbReference type="InterPro" id="IPR028989">
    <property type="entry name" value="RimP_N"/>
</dbReference>
<keyword evidence="7" id="KW-1185">Reference proteome</keyword>
<dbReference type="CDD" id="cd01734">
    <property type="entry name" value="YlxS_C"/>
    <property type="match status" value="1"/>
</dbReference>
<organism evidence="6 7">
    <name type="scientific">Ignatzschineria ureiclastica</name>
    <dbReference type="NCBI Taxonomy" id="472582"/>
    <lineage>
        <taxon>Bacteria</taxon>
        <taxon>Pseudomonadati</taxon>
        <taxon>Pseudomonadota</taxon>
        <taxon>Gammaproteobacteria</taxon>
        <taxon>Cardiobacteriales</taxon>
        <taxon>Ignatzschineriaceae</taxon>
        <taxon>Ignatzschineria</taxon>
    </lineage>
</organism>
<dbReference type="Pfam" id="PF17384">
    <property type="entry name" value="DUF150_C"/>
    <property type="match status" value="1"/>
</dbReference>
<dbReference type="Gene3D" id="3.30.300.70">
    <property type="entry name" value="RimP-like superfamily, N-terminal"/>
    <property type="match status" value="1"/>
</dbReference>
<comment type="similarity">
    <text evidence="3">Belongs to the RimP family.</text>
</comment>
<proteinExistence type="inferred from homology"/>
<keyword evidence="2 3" id="KW-0690">Ribosome biogenesis</keyword>
<dbReference type="OrthoDB" id="9805006at2"/>
<dbReference type="GO" id="GO:0006412">
    <property type="term" value="P:translation"/>
    <property type="evidence" value="ECO:0007669"/>
    <property type="project" value="TreeGrafter"/>
</dbReference>
<protein>
    <recommendedName>
        <fullName evidence="3">Ribosome maturation factor RimP</fullName>
    </recommendedName>
</protein>
<dbReference type="SUPFAM" id="SSF74942">
    <property type="entry name" value="YhbC-like, C-terminal domain"/>
    <property type="match status" value="1"/>
</dbReference>
<dbReference type="PANTHER" id="PTHR33867">
    <property type="entry name" value="RIBOSOME MATURATION FACTOR RIMP"/>
    <property type="match status" value="1"/>
</dbReference>
<dbReference type="EMBL" id="QEWQ01000006">
    <property type="protein sequence ID" value="PWD80507.1"/>
    <property type="molecule type" value="Genomic_DNA"/>
</dbReference>
<dbReference type="SUPFAM" id="SSF75420">
    <property type="entry name" value="YhbC-like, N-terminal domain"/>
    <property type="match status" value="1"/>
</dbReference>
<gene>
    <name evidence="3" type="primary">rimP</name>
    <name evidence="6" type="ORF">DC083_09385</name>
</gene>
<dbReference type="Gene3D" id="2.30.30.180">
    <property type="entry name" value="Ribosome maturation factor RimP, C-terminal domain"/>
    <property type="match status" value="1"/>
</dbReference>
<comment type="subcellular location">
    <subcellularLocation>
        <location evidence="3">Cytoplasm</location>
    </subcellularLocation>
</comment>
<evidence type="ECO:0000256" key="2">
    <source>
        <dbReference type="ARBA" id="ARBA00022517"/>
    </source>
</evidence>
<dbReference type="InterPro" id="IPR003728">
    <property type="entry name" value="Ribosome_maturation_RimP"/>
</dbReference>
<dbReference type="HAMAP" id="MF_01077">
    <property type="entry name" value="RimP"/>
    <property type="match status" value="1"/>
</dbReference>